<feature type="region of interest" description="Disordered" evidence="3">
    <location>
        <begin position="246"/>
        <end position="301"/>
    </location>
</feature>
<feature type="domain" description="R3H" evidence="5">
    <location>
        <begin position="322"/>
        <end position="386"/>
    </location>
</feature>
<dbReference type="PROSITE" id="PS50102">
    <property type="entry name" value="RRM"/>
    <property type="match status" value="1"/>
</dbReference>
<feature type="compositionally biased region" description="Polar residues" evidence="3">
    <location>
        <begin position="574"/>
        <end position="588"/>
    </location>
</feature>
<evidence type="ECO:0000313" key="7">
    <source>
        <dbReference type="Proteomes" id="UP001590950"/>
    </source>
</evidence>
<evidence type="ECO:0000259" key="4">
    <source>
        <dbReference type="PROSITE" id="PS50102"/>
    </source>
</evidence>
<dbReference type="Gene3D" id="3.30.1370.50">
    <property type="entry name" value="R3H-like domain"/>
    <property type="match status" value="1"/>
</dbReference>
<dbReference type="InterPro" id="IPR035979">
    <property type="entry name" value="RBD_domain_sf"/>
</dbReference>
<dbReference type="CDD" id="cd02639">
    <property type="entry name" value="R3H_RRM"/>
    <property type="match status" value="1"/>
</dbReference>
<dbReference type="SMART" id="SM00360">
    <property type="entry name" value="RRM"/>
    <property type="match status" value="1"/>
</dbReference>
<name>A0ABR4A9N1_9LECA</name>
<proteinExistence type="predicted"/>
<dbReference type="InterPro" id="IPR034186">
    <property type="entry name" value="PIN4-like_RRM"/>
</dbReference>
<dbReference type="Pfam" id="PF00076">
    <property type="entry name" value="RRM_1"/>
    <property type="match status" value="1"/>
</dbReference>
<feature type="compositionally biased region" description="Low complexity" evidence="3">
    <location>
        <begin position="499"/>
        <end position="514"/>
    </location>
</feature>
<feature type="compositionally biased region" description="Low complexity" evidence="3">
    <location>
        <begin position="550"/>
        <end position="564"/>
    </location>
</feature>
<protein>
    <recommendedName>
        <fullName evidence="8">R3H domain protein</fullName>
    </recommendedName>
</protein>
<dbReference type="PROSITE" id="PS51061">
    <property type="entry name" value="R3H"/>
    <property type="match status" value="1"/>
</dbReference>
<gene>
    <name evidence="6" type="ORF">N7G274_005577</name>
</gene>
<dbReference type="InterPro" id="IPR050374">
    <property type="entry name" value="RRT5_SRSF_SR"/>
</dbReference>
<comment type="caution">
    <text evidence="6">The sequence shown here is derived from an EMBL/GenBank/DDBJ whole genome shotgun (WGS) entry which is preliminary data.</text>
</comment>
<evidence type="ECO:0000313" key="6">
    <source>
        <dbReference type="EMBL" id="KAL2041793.1"/>
    </source>
</evidence>
<feature type="region of interest" description="Disordered" evidence="3">
    <location>
        <begin position="434"/>
        <end position="454"/>
    </location>
</feature>
<dbReference type="PANTHER" id="PTHR23003">
    <property type="entry name" value="RNA RECOGNITION MOTIF RRM DOMAIN CONTAINING PROTEIN"/>
    <property type="match status" value="1"/>
</dbReference>
<reference evidence="6 7" key="1">
    <citation type="submission" date="2024-09" db="EMBL/GenBank/DDBJ databases">
        <title>Rethinking Asexuality: The Enigmatic Case of Functional Sexual Genes in Lepraria (Stereocaulaceae).</title>
        <authorList>
            <person name="Doellman M."/>
            <person name="Sun Y."/>
            <person name="Barcenas-Pena A."/>
            <person name="Lumbsch H.T."/>
            <person name="Grewe F."/>
        </authorList>
    </citation>
    <scope>NUCLEOTIDE SEQUENCE [LARGE SCALE GENOMIC DNA]</scope>
    <source>
        <strain evidence="6 7">Mercado 3170</strain>
    </source>
</reference>
<feature type="region of interest" description="Disordered" evidence="3">
    <location>
        <begin position="121"/>
        <end position="146"/>
    </location>
</feature>
<feature type="region of interest" description="Disordered" evidence="3">
    <location>
        <begin position="496"/>
        <end position="519"/>
    </location>
</feature>
<evidence type="ECO:0000256" key="2">
    <source>
        <dbReference type="PROSITE-ProRule" id="PRU00176"/>
    </source>
</evidence>
<dbReference type="Pfam" id="PF01424">
    <property type="entry name" value="R3H"/>
    <property type="match status" value="1"/>
</dbReference>
<dbReference type="PANTHER" id="PTHR23003:SF17">
    <property type="entry name" value="RNA-BINDING PROTEIN PIN4"/>
    <property type="match status" value="1"/>
</dbReference>
<dbReference type="InterPro" id="IPR001374">
    <property type="entry name" value="R3H_dom"/>
</dbReference>
<feature type="compositionally biased region" description="Polar residues" evidence="3">
    <location>
        <begin position="625"/>
        <end position="635"/>
    </location>
</feature>
<evidence type="ECO:0008006" key="8">
    <source>
        <dbReference type="Google" id="ProtNLM"/>
    </source>
</evidence>
<dbReference type="InterPro" id="IPR000504">
    <property type="entry name" value="RRM_dom"/>
</dbReference>
<dbReference type="Proteomes" id="UP001590950">
    <property type="component" value="Unassembled WGS sequence"/>
</dbReference>
<keyword evidence="7" id="KW-1185">Reference proteome</keyword>
<dbReference type="InterPro" id="IPR012677">
    <property type="entry name" value="Nucleotide-bd_a/b_plait_sf"/>
</dbReference>
<feature type="compositionally biased region" description="Basic and acidic residues" evidence="3">
    <location>
        <begin position="246"/>
        <end position="263"/>
    </location>
</feature>
<dbReference type="CDD" id="cd12253">
    <property type="entry name" value="RRM_PIN4_like"/>
    <property type="match status" value="1"/>
</dbReference>
<dbReference type="InterPro" id="IPR034069">
    <property type="entry name" value="R3H_Cip2"/>
</dbReference>
<dbReference type="SUPFAM" id="SSF54928">
    <property type="entry name" value="RNA-binding domain, RBD"/>
    <property type="match status" value="1"/>
</dbReference>
<feature type="compositionally biased region" description="Polar residues" evidence="3">
    <location>
        <begin position="269"/>
        <end position="301"/>
    </location>
</feature>
<feature type="domain" description="RRM" evidence="4">
    <location>
        <begin position="160"/>
        <end position="238"/>
    </location>
</feature>
<evidence type="ECO:0000256" key="1">
    <source>
        <dbReference type="ARBA" id="ARBA00022884"/>
    </source>
</evidence>
<dbReference type="EMBL" id="JBEFKJ010000016">
    <property type="protein sequence ID" value="KAL2041793.1"/>
    <property type="molecule type" value="Genomic_DNA"/>
</dbReference>
<sequence>MNNHHHHNDMYYDQPLSRSPGAQRHQQQMLHRQHSRHFDAYGTMPNNVYTPDDQALRYEANRFDRLNGPIQAGGYGYELPQAQTWNPNAFGTNHNFSPFGAPARMKSQSRGRSALPNTWMDPQQMSSSNPYGGIGPSPLGMSHLRSDQFQTDPDEELIPTAIVIKNIPFAVKKEQLVELMTQMNLPLPYAFNYHFDNGVFRGLAFANFTSADETAQVIDHLNHYELQGRKLRVEYKKMLPLQERERIEREKRERRGQLEEQHRPIGGPQLQNQPSMSSMSSHRPANTPSPIGTRNEMPGTSQSFEPFEIELTEGCQDVDLNDPQHLGFYTQLMLFREDSGREALIFPSTLTPPQRRVVHTLAHHMSLGHLSRGNGDQRQVHVFRPNQGGQGISPPLPQYSALQGGDPSRRGLNRAATIDFNEARSSEPGMYNALRGQQSSGFLGIPDSPSSFGNQQNLRAAKSVADLRTFTPSPVPSTASFPPNLQSNIARFQDYGPGSVASATPTLTPTASGSQLGQYRDDGLINGFGSMSLGGNVGPNGSPRRLRGAFSSSSFNQDDQQSTSGPASAGAIGSNRSFSVNYDNSSQDRGLPLRQPRGPSERGPPAFSRGRQNGHQGRGSDELRQQSSQVEIIVE</sequence>
<dbReference type="SUPFAM" id="SSF82708">
    <property type="entry name" value="R3H domain"/>
    <property type="match status" value="1"/>
</dbReference>
<feature type="region of interest" description="Disordered" evidence="3">
    <location>
        <begin position="534"/>
        <end position="635"/>
    </location>
</feature>
<dbReference type="Gene3D" id="3.30.70.330">
    <property type="match status" value="1"/>
</dbReference>
<evidence type="ECO:0000256" key="3">
    <source>
        <dbReference type="SAM" id="MobiDB-lite"/>
    </source>
</evidence>
<organism evidence="6 7">
    <name type="scientific">Stereocaulon virgatum</name>
    <dbReference type="NCBI Taxonomy" id="373712"/>
    <lineage>
        <taxon>Eukaryota</taxon>
        <taxon>Fungi</taxon>
        <taxon>Dikarya</taxon>
        <taxon>Ascomycota</taxon>
        <taxon>Pezizomycotina</taxon>
        <taxon>Lecanoromycetes</taxon>
        <taxon>OSLEUM clade</taxon>
        <taxon>Lecanoromycetidae</taxon>
        <taxon>Lecanorales</taxon>
        <taxon>Lecanorineae</taxon>
        <taxon>Stereocaulaceae</taxon>
        <taxon>Stereocaulon</taxon>
    </lineage>
</organism>
<accession>A0ABR4A9N1</accession>
<dbReference type="InterPro" id="IPR036867">
    <property type="entry name" value="R3H_dom_sf"/>
</dbReference>
<evidence type="ECO:0000259" key="5">
    <source>
        <dbReference type="PROSITE" id="PS51061"/>
    </source>
</evidence>
<feature type="region of interest" description="Disordered" evidence="3">
    <location>
        <begin position="1"/>
        <end position="34"/>
    </location>
</feature>
<feature type="compositionally biased region" description="Polar residues" evidence="3">
    <location>
        <begin position="121"/>
        <end position="130"/>
    </location>
</feature>
<keyword evidence="1 2" id="KW-0694">RNA-binding</keyword>